<dbReference type="AlphaFoldDB" id="A0A4Z2FFR6"/>
<comment type="caution">
    <text evidence="2">The sequence shown here is derived from an EMBL/GenBank/DDBJ whole genome shotgun (WGS) entry which is preliminary data.</text>
</comment>
<keyword evidence="3" id="KW-1185">Reference proteome</keyword>
<proteinExistence type="predicted"/>
<accession>A0A4Z2FFR6</accession>
<reference evidence="2 3" key="1">
    <citation type="submission" date="2019-03" db="EMBL/GenBank/DDBJ databases">
        <title>First draft genome of Liparis tanakae, snailfish: a comprehensive survey of snailfish specific genes.</title>
        <authorList>
            <person name="Kim W."/>
            <person name="Song I."/>
            <person name="Jeong J.-H."/>
            <person name="Kim D."/>
            <person name="Kim S."/>
            <person name="Ryu S."/>
            <person name="Song J.Y."/>
            <person name="Lee S.K."/>
        </authorList>
    </citation>
    <scope>NUCLEOTIDE SEQUENCE [LARGE SCALE GENOMIC DNA]</scope>
    <source>
        <tissue evidence="2">Muscle</tissue>
    </source>
</reference>
<feature type="region of interest" description="Disordered" evidence="1">
    <location>
        <begin position="16"/>
        <end position="46"/>
    </location>
</feature>
<dbReference type="Proteomes" id="UP000314294">
    <property type="component" value="Unassembled WGS sequence"/>
</dbReference>
<name>A0A4Z2FFR6_9TELE</name>
<dbReference type="EMBL" id="SRLO01001296">
    <property type="protein sequence ID" value="TNN39252.1"/>
    <property type="molecule type" value="Genomic_DNA"/>
</dbReference>
<feature type="region of interest" description="Disordered" evidence="1">
    <location>
        <begin position="120"/>
        <end position="149"/>
    </location>
</feature>
<gene>
    <name evidence="2" type="ORF">EYF80_050586</name>
</gene>
<sequence>MEMYVSRLRPGLEQVDWGERSTPGRVVAGDGDLAPGGGRASRQEKPTCFSRELRGSGAPVTLLGGGFFSGERLRPSCRPALLILCGGEEEGPVEHGGLSGPVLGFGSGLTPLPVRVPSLSSGGGAEACPEPTDRRGIRRVSPSSLWPAPPRCPGRPAASGFLCEPLRSWAQPVRSKVACAAEASQPPDTSAALRYFSMSKALSSPALRCSASSTALRSASICGEGKASQCGPELLAGPTGRFLALLLLLSSTIMAASCDGSVLTDASAMAEAMVLMLSIRWLLVLLREAELWSPGLETEASRWAGGAALPPWSLGRRNDLLSDVLPSVEYIP</sequence>
<organism evidence="2 3">
    <name type="scientific">Liparis tanakae</name>
    <name type="common">Tanaka's snailfish</name>
    <dbReference type="NCBI Taxonomy" id="230148"/>
    <lineage>
        <taxon>Eukaryota</taxon>
        <taxon>Metazoa</taxon>
        <taxon>Chordata</taxon>
        <taxon>Craniata</taxon>
        <taxon>Vertebrata</taxon>
        <taxon>Euteleostomi</taxon>
        <taxon>Actinopterygii</taxon>
        <taxon>Neopterygii</taxon>
        <taxon>Teleostei</taxon>
        <taxon>Neoteleostei</taxon>
        <taxon>Acanthomorphata</taxon>
        <taxon>Eupercaria</taxon>
        <taxon>Perciformes</taxon>
        <taxon>Cottioidei</taxon>
        <taxon>Cottales</taxon>
        <taxon>Liparidae</taxon>
        <taxon>Liparis</taxon>
    </lineage>
</organism>
<evidence type="ECO:0000313" key="2">
    <source>
        <dbReference type="EMBL" id="TNN39252.1"/>
    </source>
</evidence>
<protein>
    <submittedName>
        <fullName evidence="2">Uncharacterized protein</fullName>
    </submittedName>
</protein>
<evidence type="ECO:0000313" key="3">
    <source>
        <dbReference type="Proteomes" id="UP000314294"/>
    </source>
</evidence>
<evidence type="ECO:0000256" key="1">
    <source>
        <dbReference type="SAM" id="MobiDB-lite"/>
    </source>
</evidence>